<dbReference type="PROSITE" id="PS01071">
    <property type="entry name" value="GRPE"/>
    <property type="match status" value="1"/>
</dbReference>
<evidence type="ECO:0000256" key="12">
    <source>
        <dbReference type="RuleBase" id="RU004478"/>
    </source>
</evidence>
<evidence type="ECO:0000256" key="7">
    <source>
        <dbReference type="ARBA" id="ARBA00053401"/>
    </source>
</evidence>
<comment type="subcellular location">
    <subcellularLocation>
        <location evidence="1 10">Cytoplasm</location>
    </subcellularLocation>
</comment>
<comment type="subunit">
    <text evidence="3 10">Homodimer.</text>
</comment>
<protein>
    <recommendedName>
        <fullName evidence="8 10">Protein GrpE</fullName>
    </recommendedName>
    <alternativeName>
        <fullName evidence="9 10">HSP-70 cofactor</fullName>
    </alternativeName>
</protein>
<keyword evidence="15" id="KW-1185">Reference proteome</keyword>
<dbReference type="InterPro" id="IPR013805">
    <property type="entry name" value="GrpE_CC"/>
</dbReference>
<evidence type="ECO:0000256" key="9">
    <source>
        <dbReference type="ARBA" id="ARBA00076414"/>
    </source>
</evidence>
<dbReference type="GO" id="GO:0006457">
    <property type="term" value="P:protein folding"/>
    <property type="evidence" value="ECO:0007669"/>
    <property type="project" value="InterPro"/>
</dbReference>
<dbReference type="InterPro" id="IPR000740">
    <property type="entry name" value="GrpE"/>
</dbReference>
<dbReference type="GO" id="GO:0051087">
    <property type="term" value="F:protein-folding chaperone binding"/>
    <property type="evidence" value="ECO:0007669"/>
    <property type="project" value="InterPro"/>
</dbReference>
<dbReference type="AlphaFoldDB" id="A0A4Q7DNK8"/>
<dbReference type="Gene3D" id="3.90.20.20">
    <property type="match status" value="1"/>
</dbReference>
<evidence type="ECO:0000256" key="6">
    <source>
        <dbReference type="ARBA" id="ARBA00023186"/>
    </source>
</evidence>
<dbReference type="PRINTS" id="PR00773">
    <property type="entry name" value="GRPEPROTEIN"/>
</dbReference>
<dbReference type="FunFam" id="2.30.22.10:FF:000001">
    <property type="entry name" value="Protein GrpE"/>
    <property type="match status" value="1"/>
</dbReference>
<feature type="coiled-coil region" evidence="13">
    <location>
        <begin position="36"/>
        <end position="67"/>
    </location>
</feature>
<dbReference type="OrthoDB" id="9789811at2"/>
<dbReference type="EMBL" id="SCFB01000004">
    <property type="protein sequence ID" value="RZI46476.1"/>
    <property type="molecule type" value="Genomic_DNA"/>
</dbReference>
<accession>A0A4Q7DNK8</accession>
<evidence type="ECO:0000313" key="15">
    <source>
        <dbReference type="Proteomes" id="UP000293550"/>
    </source>
</evidence>
<comment type="caution">
    <text evidence="14">The sequence shown here is derived from an EMBL/GenBank/DDBJ whole genome shotgun (WGS) entry which is preliminary data.</text>
</comment>
<reference evidence="14 15" key="1">
    <citation type="submission" date="2018-10" db="EMBL/GenBank/DDBJ databases">
        <title>An updated phylogeny of the Alphaproteobacteria reveals that the parasitic Rickettsiales and Holosporales have independent origins.</title>
        <authorList>
            <person name="Munoz-Gomez S.A."/>
            <person name="Hess S."/>
            <person name="Burger G."/>
            <person name="Lang B.F."/>
            <person name="Susko E."/>
            <person name="Slamovits C.H."/>
            <person name="Roger A.J."/>
        </authorList>
    </citation>
    <scope>NUCLEOTIDE SEQUENCE [LARGE SCALE GENOMIC DNA]</scope>
    <source>
        <strain evidence="14">HOLO01</strain>
    </source>
</reference>
<evidence type="ECO:0000256" key="11">
    <source>
        <dbReference type="RuleBase" id="RU000639"/>
    </source>
</evidence>
<dbReference type="PANTHER" id="PTHR21237">
    <property type="entry name" value="GRPE PROTEIN"/>
    <property type="match status" value="1"/>
</dbReference>
<evidence type="ECO:0000256" key="5">
    <source>
        <dbReference type="ARBA" id="ARBA00023016"/>
    </source>
</evidence>
<dbReference type="SUPFAM" id="SSF58014">
    <property type="entry name" value="Coiled-coil domain of nucleotide exchange factor GrpE"/>
    <property type="match status" value="1"/>
</dbReference>
<dbReference type="Pfam" id="PF01025">
    <property type="entry name" value="GrpE"/>
    <property type="match status" value="1"/>
</dbReference>
<evidence type="ECO:0000256" key="1">
    <source>
        <dbReference type="ARBA" id="ARBA00004496"/>
    </source>
</evidence>
<dbReference type="PANTHER" id="PTHR21237:SF23">
    <property type="entry name" value="GRPE PROTEIN HOMOLOG, MITOCHONDRIAL"/>
    <property type="match status" value="1"/>
</dbReference>
<evidence type="ECO:0000256" key="2">
    <source>
        <dbReference type="ARBA" id="ARBA00009054"/>
    </source>
</evidence>
<keyword evidence="5 10" id="KW-0346">Stress response</keyword>
<keyword evidence="4 10" id="KW-0963">Cytoplasm</keyword>
<dbReference type="Proteomes" id="UP000293550">
    <property type="component" value="Unassembled WGS sequence"/>
</dbReference>
<dbReference type="HAMAP" id="MF_01151">
    <property type="entry name" value="GrpE"/>
    <property type="match status" value="1"/>
</dbReference>
<evidence type="ECO:0000256" key="3">
    <source>
        <dbReference type="ARBA" id="ARBA00011738"/>
    </source>
</evidence>
<dbReference type="GO" id="GO:0000774">
    <property type="term" value="F:adenyl-nucleotide exchange factor activity"/>
    <property type="evidence" value="ECO:0007669"/>
    <property type="project" value="InterPro"/>
</dbReference>
<dbReference type="GO" id="GO:0051082">
    <property type="term" value="F:unfolded protein binding"/>
    <property type="evidence" value="ECO:0007669"/>
    <property type="project" value="TreeGrafter"/>
</dbReference>
<evidence type="ECO:0000256" key="4">
    <source>
        <dbReference type="ARBA" id="ARBA00022490"/>
    </source>
</evidence>
<evidence type="ECO:0000313" key="14">
    <source>
        <dbReference type="EMBL" id="RZI46476.1"/>
    </source>
</evidence>
<dbReference type="GO" id="GO:0005737">
    <property type="term" value="C:cytoplasm"/>
    <property type="evidence" value="ECO:0007669"/>
    <property type="project" value="UniProtKB-SubCell"/>
</dbReference>
<name>A0A4Q7DNK8_9PROT</name>
<keyword evidence="13" id="KW-0175">Coiled coil</keyword>
<dbReference type="NCBIfam" id="NF010738">
    <property type="entry name" value="PRK14140.1"/>
    <property type="match status" value="1"/>
</dbReference>
<dbReference type="SUPFAM" id="SSF51064">
    <property type="entry name" value="Head domain of nucleotide exchange factor GrpE"/>
    <property type="match status" value="1"/>
</dbReference>
<gene>
    <name evidence="10 14" type="primary">grpE</name>
    <name evidence="14" type="ORF">EQU50_02510</name>
</gene>
<evidence type="ECO:0000256" key="10">
    <source>
        <dbReference type="HAMAP-Rule" id="MF_01151"/>
    </source>
</evidence>
<evidence type="ECO:0000256" key="13">
    <source>
        <dbReference type="SAM" id="Coils"/>
    </source>
</evidence>
<keyword evidence="6 10" id="KW-0143">Chaperone</keyword>
<dbReference type="CDD" id="cd00446">
    <property type="entry name" value="GrpE"/>
    <property type="match status" value="1"/>
</dbReference>
<dbReference type="Gene3D" id="2.30.22.10">
    <property type="entry name" value="Head domain of nucleotide exchange factor GrpE"/>
    <property type="match status" value="1"/>
</dbReference>
<sequence length="182" mass="20184">MLGVLSVDNEKLGQTGDEPQTEELVDQIEDDLTIQLEEMKNNWLRAMADLENLRRRATREKEDALKYGAVAFARDIVGTVDNVQRALESCPLTDDLPAHIQALIKGVEMIGKEISSVFERHGVKKVASMGETFDPNLHQAIFEAESTDQQPGTVTQVLQDGYVMYDRLLRPAMVGVAKAPSS</sequence>
<dbReference type="GO" id="GO:0042803">
    <property type="term" value="F:protein homodimerization activity"/>
    <property type="evidence" value="ECO:0007669"/>
    <property type="project" value="InterPro"/>
</dbReference>
<proteinExistence type="inferred from homology"/>
<dbReference type="InterPro" id="IPR009012">
    <property type="entry name" value="GrpE_head"/>
</dbReference>
<organism evidence="14 15">
    <name type="scientific">Candidatus Finniella inopinata</name>
    <dbReference type="NCBI Taxonomy" id="1696036"/>
    <lineage>
        <taxon>Bacteria</taxon>
        <taxon>Pseudomonadati</taxon>
        <taxon>Pseudomonadota</taxon>
        <taxon>Alphaproteobacteria</taxon>
        <taxon>Holosporales</taxon>
        <taxon>Candidatus Paracaedibacteraceae</taxon>
        <taxon>Candidatus Finniella</taxon>
    </lineage>
</organism>
<evidence type="ECO:0000256" key="8">
    <source>
        <dbReference type="ARBA" id="ARBA00072274"/>
    </source>
</evidence>
<comment type="similarity">
    <text evidence="2 10 12">Belongs to the GrpE family.</text>
</comment>
<comment type="function">
    <text evidence="7 10 11">Participates actively in the response to hyperosmotic and heat shock by preventing the aggregation of stress-denatured proteins, in association with DnaK and GrpE. It is the nucleotide exchange factor for DnaK and may function as a thermosensor. Unfolded proteins bind initially to DnaJ; upon interaction with the DnaJ-bound protein, DnaK hydrolyzes its bound ATP, resulting in the formation of a stable complex. GrpE releases ADP from DnaK; ATP binding to DnaK triggers the release of the substrate protein, thus completing the reaction cycle. Several rounds of ATP-dependent interactions between DnaJ, DnaK and GrpE are required for fully efficient folding.</text>
</comment>